<dbReference type="PANTHER" id="PTHR33121:SF79">
    <property type="entry name" value="CYCLIC DI-GMP PHOSPHODIESTERASE PDED-RELATED"/>
    <property type="match status" value="1"/>
</dbReference>
<dbReference type="Gene3D" id="3.20.20.450">
    <property type="entry name" value="EAL domain"/>
    <property type="match status" value="1"/>
</dbReference>
<dbReference type="AlphaFoldDB" id="A0A0F9C6R6"/>
<dbReference type="PROSITE" id="PS50883">
    <property type="entry name" value="EAL"/>
    <property type="match status" value="1"/>
</dbReference>
<dbReference type="GO" id="GO:0071111">
    <property type="term" value="F:cyclic-guanylate-specific phosphodiesterase activity"/>
    <property type="evidence" value="ECO:0007669"/>
    <property type="project" value="InterPro"/>
</dbReference>
<dbReference type="SMART" id="SM00052">
    <property type="entry name" value="EAL"/>
    <property type="match status" value="1"/>
</dbReference>
<dbReference type="InterPro" id="IPR035919">
    <property type="entry name" value="EAL_sf"/>
</dbReference>
<protein>
    <recommendedName>
        <fullName evidence="1">EAL domain-containing protein</fullName>
    </recommendedName>
</protein>
<organism evidence="2">
    <name type="scientific">marine sediment metagenome</name>
    <dbReference type="NCBI Taxonomy" id="412755"/>
    <lineage>
        <taxon>unclassified sequences</taxon>
        <taxon>metagenomes</taxon>
        <taxon>ecological metagenomes</taxon>
    </lineage>
</organism>
<gene>
    <name evidence="2" type="ORF">LCGC14_2439900</name>
</gene>
<dbReference type="InterPro" id="IPR050706">
    <property type="entry name" value="Cyclic-di-GMP_PDE-like"/>
</dbReference>
<dbReference type="CDD" id="cd01948">
    <property type="entry name" value="EAL"/>
    <property type="match status" value="1"/>
</dbReference>
<proteinExistence type="predicted"/>
<dbReference type="PANTHER" id="PTHR33121">
    <property type="entry name" value="CYCLIC DI-GMP PHOSPHODIESTERASE PDEF"/>
    <property type="match status" value="1"/>
</dbReference>
<comment type="caution">
    <text evidence="2">The sequence shown here is derived from an EMBL/GenBank/DDBJ whole genome shotgun (WGS) entry which is preliminary data.</text>
</comment>
<dbReference type="Pfam" id="PF00563">
    <property type="entry name" value="EAL"/>
    <property type="match status" value="1"/>
</dbReference>
<sequence>MEDPRIYAIDNEIADPSDPLSFAVEMRDQSILRQVERAVAERNVMLAFQPVVAANRTGRPVFYEGLIRILDTNGRILPARDFIPQVEKLELGRKIDCLSLEHGLTLLRAHPRLRLAINMSARSIGYPAWSSALERGLHADPSIGERLILEITESSAILMPDMVQTFMNQLQNRGISFAIDDFGSGYTSMRYLKELYFDILKIDGQFIRGIANSPDNQAVVRALVSIGRHFDMVTIAECVELGEDARYLRQIGVDCLQGYYFGAPTIRPRWEPCAEHQKAS</sequence>
<accession>A0A0F9C6R6</accession>
<name>A0A0F9C6R6_9ZZZZ</name>
<dbReference type="EMBL" id="LAZR01037519">
    <property type="protein sequence ID" value="KKL21992.1"/>
    <property type="molecule type" value="Genomic_DNA"/>
</dbReference>
<evidence type="ECO:0000259" key="1">
    <source>
        <dbReference type="PROSITE" id="PS50883"/>
    </source>
</evidence>
<dbReference type="InterPro" id="IPR001633">
    <property type="entry name" value="EAL_dom"/>
</dbReference>
<feature type="domain" description="EAL" evidence="1">
    <location>
        <begin position="28"/>
        <end position="278"/>
    </location>
</feature>
<evidence type="ECO:0000313" key="2">
    <source>
        <dbReference type="EMBL" id="KKL21992.1"/>
    </source>
</evidence>
<dbReference type="SUPFAM" id="SSF141868">
    <property type="entry name" value="EAL domain-like"/>
    <property type="match status" value="1"/>
</dbReference>
<reference evidence="2" key="1">
    <citation type="journal article" date="2015" name="Nature">
        <title>Complex archaea that bridge the gap between prokaryotes and eukaryotes.</title>
        <authorList>
            <person name="Spang A."/>
            <person name="Saw J.H."/>
            <person name="Jorgensen S.L."/>
            <person name="Zaremba-Niedzwiedzka K."/>
            <person name="Martijn J."/>
            <person name="Lind A.E."/>
            <person name="van Eijk R."/>
            <person name="Schleper C."/>
            <person name="Guy L."/>
            <person name="Ettema T.J."/>
        </authorList>
    </citation>
    <scope>NUCLEOTIDE SEQUENCE</scope>
</reference>